<keyword evidence="3" id="KW-1185">Reference proteome</keyword>
<accession>A0A0N4YF71</accession>
<reference evidence="4" key="1">
    <citation type="submission" date="2017-02" db="UniProtKB">
        <authorList>
            <consortium name="WormBaseParasite"/>
        </authorList>
    </citation>
    <scope>IDENTIFICATION</scope>
</reference>
<protein>
    <submittedName>
        <fullName evidence="2 4">Uncharacterized protein</fullName>
    </submittedName>
</protein>
<feature type="region of interest" description="Disordered" evidence="1">
    <location>
        <begin position="119"/>
        <end position="140"/>
    </location>
</feature>
<dbReference type="EMBL" id="UYSL01021717">
    <property type="protein sequence ID" value="VDL78984.1"/>
    <property type="molecule type" value="Genomic_DNA"/>
</dbReference>
<sequence length="140" mass="16200">MLGTWPMHSAGSGFEVHLPDAARELRLSLRHSIHRRELRKEAALPAAVLQRRERGVRCEEGEEFRQEKDESENVKASSGIWRDCNGATSFDNTPTNHPNFYHAHYTHPVEYQQTWTPSERHPITTDHRHQDVVSDHHSGF</sequence>
<evidence type="ECO:0000313" key="3">
    <source>
        <dbReference type="Proteomes" id="UP000271162"/>
    </source>
</evidence>
<reference evidence="2 3" key="2">
    <citation type="submission" date="2018-11" db="EMBL/GenBank/DDBJ databases">
        <authorList>
            <consortium name="Pathogen Informatics"/>
        </authorList>
    </citation>
    <scope>NUCLEOTIDE SEQUENCE [LARGE SCALE GENOMIC DNA]</scope>
</reference>
<dbReference type="WBParaSite" id="NBR_0001538901-mRNA-1">
    <property type="protein sequence ID" value="NBR_0001538901-mRNA-1"/>
    <property type="gene ID" value="NBR_0001538901"/>
</dbReference>
<proteinExistence type="predicted"/>
<organism evidence="4">
    <name type="scientific">Nippostrongylus brasiliensis</name>
    <name type="common">Rat hookworm</name>
    <dbReference type="NCBI Taxonomy" id="27835"/>
    <lineage>
        <taxon>Eukaryota</taxon>
        <taxon>Metazoa</taxon>
        <taxon>Ecdysozoa</taxon>
        <taxon>Nematoda</taxon>
        <taxon>Chromadorea</taxon>
        <taxon>Rhabditida</taxon>
        <taxon>Rhabditina</taxon>
        <taxon>Rhabditomorpha</taxon>
        <taxon>Strongyloidea</taxon>
        <taxon>Heligmosomidae</taxon>
        <taxon>Nippostrongylus</taxon>
    </lineage>
</organism>
<evidence type="ECO:0000313" key="2">
    <source>
        <dbReference type="EMBL" id="VDL78984.1"/>
    </source>
</evidence>
<evidence type="ECO:0000313" key="4">
    <source>
        <dbReference type="WBParaSite" id="NBR_0001538901-mRNA-1"/>
    </source>
</evidence>
<name>A0A0N4YF71_NIPBR</name>
<gene>
    <name evidence="2" type="ORF">NBR_LOCUS15390</name>
</gene>
<dbReference type="Proteomes" id="UP000271162">
    <property type="component" value="Unassembled WGS sequence"/>
</dbReference>
<dbReference type="AlphaFoldDB" id="A0A0N4YF71"/>
<evidence type="ECO:0000256" key="1">
    <source>
        <dbReference type="SAM" id="MobiDB-lite"/>
    </source>
</evidence>